<evidence type="ECO:0000313" key="1">
    <source>
        <dbReference type="EMBL" id="MDO1531968.1"/>
    </source>
</evidence>
<protein>
    <submittedName>
        <fullName evidence="1">Phage tail protein</fullName>
    </submittedName>
</protein>
<dbReference type="RefSeq" id="WP_301805703.1">
    <property type="nucleotide sequence ID" value="NZ_JAUJZH010000003.1"/>
</dbReference>
<comment type="caution">
    <text evidence="1">The sequence shown here is derived from an EMBL/GenBank/DDBJ whole genome shotgun (WGS) entry which is preliminary data.</text>
</comment>
<keyword evidence="2" id="KW-1185">Reference proteome</keyword>
<dbReference type="Proteomes" id="UP001169027">
    <property type="component" value="Unassembled WGS sequence"/>
</dbReference>
<proteinExistence type="predicted"/>
<organism evidence="1 2">
    <name type="scientific">Variovorax ginsengisoli</name>
    <dbReference type="NCBI Taxonomy" id="363844"/>
    <lineage>
        <taxon>Bacteria</taxon>
        <taxon>Pseudomonadati</taxon>
        <taxon>Pseudomonadota</taxon>
        <taxon>Betaproteobacteria</taxon>
        <taxon>Burkholderiales</taxon>
        <taxon>Comamonadaceae</taxon>
        <taxon>Variovorax</taxon>
    </lineage>
</organism>
<dbReference type="Pfam" id="PF08813">
    <property type="entry name" value="Phage_tail_3"/>
    <property type="match status" value="1"/>
</dbReference>
<name>A0ABT8RZK2_9BURK</name>
<sequence>MSSLFPNKTIFSISSTIDAAKSVTALSNANPGVATSAAHGYTAGDILLQSSGWPELSDRVVRVANPVTNTFEEEGFDTTSLTRFPAGAGVGTVKKVSAWTALSQVTDIATSGGEQQYFQWVYLETGLQQQRPTFKNARSMQMTLDYDNALAWYNQLLTSDLTGDTYVLRAALPNGKLFYWSVIVGFDGEPSWNTNQNMQVVATFSQVNPRSTKY</sequence>
<reference evidence="1" key="1">
    <citation type="submission" date="2023-06" db="EMBL/GenBank/DDBJ databases">
        <authorList>
            <person name="Jiang Y."/>
            <person name="Liu Q."/>
        </authorList>
    </citation>
    <scope>NUCLEOTIDE SEQUENCE</scope>
    <source>
        <strain evidence="1">CGMCC 1.12090</strain>
    </source>
</reference>
<dbReference type="EMBL" id="JAUKVY010000003">
    <property type="protein sequence ID" value="MDO1531968.1"/>
    <property type="molecule type" value="Genomic_DNA"/>
</dbReference>
<gene>
    <name evidence="1" type="ORF">Q2T77_06690</name>
</gene>
<accession>A0ABT8RZK2</accession>
<dbReference type="InterPro" id="IPR014918">
    <property type="entry name" value="Phage_tail_3"/>
</dbReference>
<evidence type="ECO:0000313" key="2">
    <source>
        <dbReference type="Proteomes" id="UP001169027"/>
    </source>
</evidence>